<dbReference type="AlphaFoldDB" id="A0A8H3BGV9"/>
<dbReference type="EMBL" id="CAJMWW010000203">
    <property type="protein sequence ID" value="CAE6457193.1"/>
    <property type="molecule type" value="Genomic_DNA"/>
</dbReference>
<feature type="region of interest" description="Disordered" evidence="1">
    <location>
        <begin position="530"/>
        <end position="591"/>
    </location>
</feature>
<dbReference type="Proteomes" id="UP000663841">
    <property type="component" value="Unassembled WGS sequence"/>
</dbReference>
<organism evidence="3 4">
    <name type="scientific">Rhizoctonia solani</name>
    <dbReference type="NCBI Taxonomy" id="456999"/>
    <lineage>
        <taxon>Eukaryota</taxon>
        <taxon>Fungi</taxon>
        <taxon>Dikarya</taxon>
        <taxon>Basidiomycota</taxon>
        <taxon>Agaricomycotina</taxon>
        <taxon>Agaricomycetes</taxon>
        <taxon>Cantharellales</taxon>
        <taxon>Ceratobasidiaceae</taxon>
        <taxon>Rhizoctonia</taxon>
    </lineage>
</organism>
<keyword evidence="2" id="KW-1133">Transmembrane helix</keyword>
<name>A0A8H3BGV9_9AGAM</name>
<feature type="compositionally biased region" description="Basic and acidic residues" evidence="1">
    <location>
        <begin position="464"/>
        <end position="479"/>
    </location>
</feature>
<evidence type="ECO:0000256" key="2">
    <source>
        <dbReference type="SAM" id="Phobius"/>
    </source>
</evidence>
<feature type="compositionally biased region" description="Basic residues" evidence="1">
    <location>
        <begin position="433"/>
        <end position="442"/>
    </location>
</feature>
<comment type="caution">
    <text evidence="3">The sequence shown here is derived from an EMBL/GenBank/DDBJ whole genome shotgun (WGS) entry which is preliminary data.</text>
</comment>
<keyword evidence="2" id="KW-0812">Transmembrane</keyword>
<feature type="transmembrane region" description="Helical" evidence="2">
    <location>
        <begin position="148"/>
        <end position="170"/>
    </location>
</feature>
<sequence>MSTSSGCIDSSSDWMFNAGQSPCQVLESVLKVCETNARVPNLSVDVSCASLGSADSACCCSTATYALVSACWVCQTNRSPDQLSSTYQSWWSECPVESRLNGSLPAIVSHMVVPRWALVQPNDSKWNMSSAQLAVSTPSHSPNKPPPYAAIAVCSVIALIFLLGMAAWLYRRRNRISPTRPSPDFEIDGGATSGLISNGRHPISPTSLAHLHSEPSRPSWAWWRPTAHKKRENDPGKIDAWRYPFDYEPVSTGSSGPGNGYYSSRRHLVPRSSADTLAMQNQSRNHTPIPGSTHNLATTPVQTYTAPPHGYVQPVSGAGYAPLNSSGYGSGYTQPPTYGQTVPYTYPYAQSAGSPLSPQYVSPTRTFGHVQSPNHIHSPTHMQPTHIQPPSHALQPIQPPLQGSSQQVVMIPVDQMSASQIEQLRSQFPDLRIKHKRRRRRRGEPETDHEGAGHDRGRTHHERGRTGTGHERTDQERRTGAGPDTRPRSWSVPAQVEWDGRPRNGVELREKYERRTSGVVVISVGAGGVKVREGGEGSRVREGSRGREESRARDESGRDERNSRVREQRERARARDAGVSLMGGPPTPILG</sequence>
<evidence type="ECO:0008006" key="5">
    <source>
        <dbReference type="Google" id="ProtNLM"/>
    </source>
</evidence>
<feature type="region of interest" description="Disordered" evidence="1">
    <location>
        <begin position="179"/>
        <end position="201"/>
    </location>
</feature>
<evidence type="ECO:0000313" key="3">
    <source>
        <dbReference type="EMBL" id="CAE6457193.1"/>
    </source>
</evidence>
<feature type="region of interest" description="Disordered" evidence="1">
    <location>
        <begin position="372"/>
        <end position="405"/>
    </location>
</feature>
<reference evidence="3" key="1">
    <citation type="submission" date="2021-01" db="EMBL/GenBank/DDBJ databases">
        <authorList>
            <person name="Kaushik A."/>
        </authorList>
    </citation>
    <scope>NUCLEOTIDE SEQUENCE</scope>
    <source>
        <strain evidence="3">AG3-T5</strain>
    </source>
</reference>
<evidence type="ECO:0000256" key="1">
    <source>
        <dbReference type="SAM" id="MobiDB-lite"/>
    </source>
</evidence>
<accession>A0A8H3BGV9</accession>
<protein>
    <recommendedName>
        <fullName evidence="5">Transmembrane protein</fullName>
    </recommendedName>
</protein>
<keyword evidence="2" id="KW-0472">Membrane</keyword>
<proteinExistence type="predicted"/>
<gene>
    <name evidence="3" type="ORF">RDB_LOCUS141857</name>
</gene>
<feature type="compositionally biased region" description="Basic and acidic residues" evidence="1">
    <location>
        <begin position="530"/>
        <end position="576"/>
    </location>
</feature>
<feature type="compositionally biased region" description="Polar residues" evidence="1">
    <location>
        <begin position="372"/>
        <end position="388"/>
    </location>
</feature>
<feature type="region of interest" description="Disordered" evidence="1">
    <location>
        <begin position="423"/>
        <end position="502"/>
    </location>
</feature>
<evidence type="ECO:0000313" key="4">
    <source>
        <dbReference type="Proteomes" id="UP000663841"/>
    </source>
</evidence>
<feature type="compositionally biased region" description="Basic and acidic residues" evidence="1">
    <location>
        <begin position="443"/>
        <end position="456"/>
    </location>
</feature>